<evidence type="ECO:0000313" key="3">
    <source>
        <dbReference type="Proteomes" id="UP001159363"/>
    </source>
</evidence>
<sequence>MSSLLSFLRRKKSREKNTTGSGIGNNLIFDFLQEPAVVNEGNLEVVTAIGAETSGGEFASPRQPKRARGHEQEDRAMLVDAIDILR</sequence>
<gene>
    <name evidence="2" type="ORF">PR048_018009</name>
</gene>
<reference evidence="2 3" key="1">
    <citation type="submission" date="2023-02" db="EMBL/GenBank/DDBJ databases">
        <title>LHISI_Scaffold_Assembly.</title>
        <authorList>
            <person name="Stuart O.P."/>
            <person name="Cleave R."/>
            <person name="Magrath M.J.L."/>
            <person name="Mikheyev A.S."/>
        </authorList>
    </citation>
    <scope>NUCLEOTIDE SEQUENCE [LARGE SCALE GENOMIC DNA]</scope>
    <source>
        <strain evidence="2">Daus_M_001</strain>
        <tissue evidence="2">Leg muscle</tissue>
    </source>
</reference>
<proteinExistence type="predicted"/>
<organism evidence="2 3">
    <name type="scientific">Dryococelus australis</name>
    <dbReference type="NCBI Taxonomy" id="614101"/>
    <lineage>
        <taxon>Eukaryota</taxon>
        <taxon>Metazoa</taxon>
        <taxon>Ecdysozoa</taxon>
        <taxon>Arthropoda</taxon>
        <taxon>Hexapoda</taxon>
        <taxon>Insecta</taxon>
        <taxon>Pterygota</taxon>
        <taxon>Neoptera</taxon>
        <taxon>Polyneoptera</taxon>
        <taxon>Phasmatodea</taxon>
        <taxon>Verophasmatodea</taxon>
        <taxon>Anareolatae</taxon>
        <taxon>Phasmatidae</taxon>
        <taxon>Eurycanthinae</taxon>
        <taxon>Dryococelus</taxon>
    </lineage>
</organism>
<feature type="region of interest" description="Disordered" evidence="1">
    <location>
        <begin position="1"/>
        <end position="23"/>
    </location>
</feature>
<feature type="region of interest" description="Disordered" evidence="1">
    <location>
        <begin position="54"/>
        <end position="73"/>
    </location>
</feature>
<evidence type="ECO:0000313" key="2">
    <source>
        <dbReference type="EMBL" id="KAJ8881527.1"/>
    </source>
</evidence>
<dbReference type="EMBL" id="JARBHB010000006">
    <property type="protein sequence ID" value="KAJ8881527.1"/>
    <property type="molecule type" value="Genomic_DNA"/>
</dbReference>
<name>A0ABQ9HB74_9NEOP</name>
<evidence type="ECO:0000256" key="1">
    <source>
        <dbReference type="SAM" id="MobiDB-lite"/>
    </source>
</evidence>
<accession>A0ABQ9HB74</accession>
<comment type="caution">
    <text evidence="2">The sequence shown here is derived from an EMBL/GenBank/DDBJ whole genome shotgun (WGS) entry which is preliminary data.</text>
</comment>
<keyword evidence="3" id="KW-1185">Reference proteome</keyword>
<protein>
    <submittedName>
        <fullName evidence="2">Uncharacterized protein</fullName>
    </submittedName>
</protein>
<dbReference type="Proteomes" id="UP001159363">
    <property type="component" value="Chromosome 5"/>
</dbReference>